<dbReference type="Pfam" id="PF01022">
    <property type="entry name" value="HTH_5"/>
    <property type="match status" value="1"/>
</dbReference>
<dbReference type="Gene3D" id="1.10.10.10">
    <property type="entry name" value="Winged helix-like DNA-binding domain superfamily/Winged helix DNA-binding domain"/>
    <property type="match status" value="1"/>
</dbReference>
<dbReference type="InterPro" id="IPR011991">
    <property type="entry name" value="ArsR-like_HTH"/>
</dbReference>
<dbReference type="SMART" id="SM00418">
    <property type="entry name" value="HTH_ARSR"/>
    <property type="match status" value="1"/>
</dbReference>
<accession>E3GWU8</accession>
<keyword evidence="2" id="KW-0238">DNA-binding</keyword>
<protein>
    <submittedName>
        <fullName evidence="6">Transcriptional regulator, ArsR family</fullName>
    </submittedName>
</protein>
<keyword evidence="3" id="KW-0804">Transcription</keyword>
<reference evidence="6 7" key="1">
    <citation type="journal article" date="2010" name="Stand. Genomic Sci.">
        <title>Complete genome sequence of Methanothermus fervidus type strain (V24S).</title>
        <authorList>
            <person name="Anderson I."/>
            <person name="Djao O.D."/>
            <person name="Misra M."/>
            <person name="Chertkov O."/>
            <person name="Nolan M."/>
            <person name="Lucas S."/>
            <person name="Lapidus A."/>
            <person name="Del Rio T.G."/>
            <person name="Tice H."/>
            <person name="Cheng J.F."/>
            <person name="Tapia R."/>
            <person name="Han C."/>
            <person name="Goodwin L."/>
            <person name="Pitluck S."/>
            <person name="Liolios K."/>
            <person name="Ivanova N."/>
            <person name="Mavromatis K."/>
            <person name="Mikhailova N."/>
            <person name="Pati A."/>
            <person name="Brambilla E."/>
            <person name="Chen A."/>
            <person name="Palaniappan K."/>
            <person name="Land M."/>
            <person name="Hauser L."/>
            <person name="Chang Y.J."/>
            <person name="Jeffries C.D."/>
            <person name="Sikorski J."/>
            <person name="Spring S."/>
            <person name="Rohde M."/>
            <person name="Eichinger K."/>
            <person name="Huber H."/>
            <person name="Wirth R."/>
            <person name="Goker M."/>
            <person name="Detter J.C."/>
            <person name="Woyke T."/>
            <person name="Bristow J."/>
            <person name="Eisen J.A."/>
            <person name="Markowitz V."/>
            <person name="Hugenholtz P."/>
            <person name="Klenk H.P."/>
            <person name="Kyrpides N.C."/>
        </authorList>
    </citation>
    <scope>NUCLEOTIDE SEQUENCE [LARGE SCALE GENOMIC DNA]</scope>
    <source>
        <strain evidence="7">ATCC 43054 / DSM 2088 / JCM 10308 / V24 S</strain>
    </source>
</reference>
<dbReference type="CDD" id="cd00090">
    <property type="entry name" value="HTH_ARSR"/>
    <property type="match status" value="1"/>
</dbReference>
<evidence type="ECO:0000256" key="3">
    <source>
        <dbReference type="ARBA" id="ARBA00023163"/>
    </source>
</evidence>
<evidence type="ECO:0000256" key="4">
    <source>
        <dbReference type="SAM" id="Coils"/>
    </source>
</evidence>
<evidence type="ECO:0000313" key="7">
    <source>
        <dbReference type="Proteomes" id="UP000002315"/>
    </source>
</evidence>
<dbReference type="Proteomes" id="UP000002315">
    <property type="component" value="Chromosome"/>
</dbReference>
<dbReference type="InterPro" id="IPR051081">
    <property type="entry name" value="HTH_MetalResp_TranReg"/>
</dbReference>
<keyword evidence="4" id="KW-0175">Coiled coil</keyword>
<organism evidence="6 7">
    <name type="scientific">Methanothermus fervidus (strain ATCC 43054 / DSM 2088 / JCM 10308 / V24 S)</name>
    <dbReference type="NCBI Taxonomy" id="523846"/>
    <lineage>
        <taxon>Archaea</taxon>
        <taxon>Methanobacteriati</taxon>
        <taxon>Methanobacteriota</taxon>
        <taxon>Methanomada group</taxon>
        <taxon>Methanobacteria</taxon>
        <taxon>Methanobacteriales</taxon>
        <taxon>Methanothermaceae</taxon>
        <taxon>Methanothermus</taxon>
    </lineage>
</organism>
<evidence type="ECO:0000313" key="6">
    <source>
        <dbReference type="EMBL" id="ADP78017.1"/>
    </source>
</evidence>
<gene>
    <name evidence="6" type="ordered locus">Mfer_1231</name>
</gene>
<keyword evidence="7" id="KW-1185">Reference proteome</keyword>
<dbReference type="OrthoDB" id="9623at2157"/>
<dbReference type="GO" id="GO:0003700">
    <property type="term" value="F:DNA-binding transcription factor activity"/>
    <property type="evidence" value="ECO:0007669"/>
    <property type="project" value="InterPro"/>
</dbReference>
<dbReference type="STRING" id="523846.Mfer_1231"/>
<feature type="coiled-coil region" evidence="4">
    <location>
        <begin position="119"/>
        <end position="146"/>
    </location>
</feature>
<dbReference type="InterPro" id="IPR036388">
    <property type="entry name" value="WH-like_DNA-bd_sf"/>
</dbReference>
<sequence length="151" mass="17654">MKIIDAEKILELIGNKTRRKIIELIGKEPCFVSQISQELNVGQKAIIEHLKVLEEAGIVESTFKRVQRGRPRKYYKIRDNIAIKVVISKEDFRVEVSSDTEDEEMTRLKYLEKKAKNGNIEAINEIKQLLERYETLRTEALRILNDIINKK</sequence>
<dbReference type="AlphaFoldDB" id="E3GWU8"/>
<evidence type="ECO:0000256" key="2">
    <source>
        <dbReference type="ARBA" id="ARBA00023125"/>
    </source>
</evidence>
<dbReference type="KEGG" id="mfv:Mfer_1231"/>
<feature type="domain" description="HTH arsR-type" evidence="5">
    <location>
        <begin position="8"/>
        <end position="88"/>
    </location>
</feature>
<name>E3GWU8_METFV</name>
<dbReference type="InterPro" id="IPR036390">
    <property type="entry name" value="WH_DNA-bd_sf"/>
</dbReference>
<proteinExistence type="predicted"/>
<dbReference type="GO" id="GO:0003677">
    <property type="term" value="F:DNA binding"/>
    <property type="evidence" value="ECO:0007669"/>
    <property type="project" value="UniProtKB-KW"/>
</dbReference>
<evidence type="ECO:0000259" key="5">
    <source>
        <dbReference type="SMART" id="SM00418"/>
    </source>
</evidence>
<dbReference type="HOGENOM" id="CLU_090889_1_0_2"/>
<evidence type="ECO:0000256" key="1">
    <source>
        <dbReference type="ARBA" id="ARBA00023015"/>
    </source>
</evidence>
<dbReference type="SUPFAM" id="SSF46785">
    <property type="entry name" value="Winged helix' DNA-binding domain"/>
    <property type="match status" value="1"/>
</dbReference>
<dbReference type="PANTHER" id="PTHR33154">
    <property type="entry name" value="TRANSCRIPTIONAL REGULATOR, ARSR FAMILY"/>
    <property type="match status" value="1"/>
</dbReference>
<dbReference type="PANTHER" id="PTHR33154:SF33">
    <property type="entry name" value="TRANSCRIPTIONAL REPRESSOR SDPR"/>
    <property type="match status" value="1"/>
</dbReference>
<keyword evidence="1" id="KW-0805">Transcription regulation</keyword>
<dbReference type="EMBL" id="CP002278">
    <property type="protein sequence ID" value="ADP78017.1"/>
    <property type="molecule type" value="Genomic_DNA"/>
</dbReference>
<dbReference type="InterPro" id="IPR001845">
    <property type="entry name" value="HTH_ArsR_DNA-bd_dom"/>
</dbReference>